<gene>
    <name evidence="9" type="ORF">NMG93_01570</name>
</gene>
<organism evidence="9 10">
    <name type="scientific">Metamycoplasma hyosynoviae</name>
    <dbReference type="NCBI Taxonomy" id="29559"/>
    <lineage>
        <taxon>Bacteria</taxon>
        <taxon>Bacillati</taxon>
        <taxon>Mycoplasmatota</taxon>
        <taxon>Mycoplasmoidales</taxon>
        <taxon>Metamycoplasmataceae</taxon>
        <taxon>Metamycoplasma</taxon>
    </lineage>
</organism>
<keyword evidence="4" id="KW-0677">Repeat</keyword>
<evidence type="ECO:0000313" key="10">
    <source>
        <dbReference type="Proteomes" id="UP001059349"/>
    </source>
</evidence>
<evidence type="ECO:0000313" key="9">
    <source>
        <dbReference type="EMBL" id="UTO26244.1"/>
    </source>
</evidence>
<dbReference type="Proteomes" id="UP001059349">
    <property type="component" value="Chromosome"/>
</dbReference>
<dbReference type="NCBIfam" id="NF033817">
    <property type="entry name" value="Mplas_variab_LP"/>
    <property type="match status" value="1"/>
</dbReference>
<dbReference type="GO" id="GO:0005886">
    <property type="term" value="C:plasma membrane"/>
    <property type="evidence" value="ECO:0007669"/>
    <property type="project" value="UniProtKB-SubCell"/>
</dbReference>
<keyword evidence="5" id="KW-0472">Membrane</keyword>
<dbReference type="GeneID" id="75105161"/>
<evidence type="ECO:0000256" key="6">
    <source>
        <dbReference type="ARBA" id="ARBA00023139"/>
    </source>
</evidence>
<name>A0A9Q9F397_9BACT</name>
<dbReference type="PROSITE" id="PS51257">
    <property type="entry name" value="PROKAR_LIPOPROTEIN"/>
    <property type="match status" value="1"/>
</dbReference>
<comment type="subcellular location">
    <subcellularLocation>
        <location evidence="1">Cell membrane</location>
        <topology evidence="1">Lipid-anchor</topology>
    </subcellularLocation>
</comment>
<keyword evidence="7 9" id="KW-0449">Lipoprotein</keyword>
<keyword evidence="2" id="KW-1003">Cell membrane</keyword>
<dbReference type="AlphaFoldDB" id="A0A9Q9F397"/>
<evidence type="ECO:0000256" key="7">
    <source>
        <dbReference type="ARBA" id="ARBA00023288"/>
    </source>
</evidence>
<evidence type="ECO:0000256" key="2">
    <source>
        <dbReference type="ARBA" id="ARBA00022475"/>
    </source>
</evidence>
<reference evidence="9" key="1">
    <citation type="submission" date="2022-07" db="EMBL/GenBank/DDBJ databases">
        <title>Complete genome of Mycoplasma hyosynoviae B1.</title>
        <authorList>
            <person name="Spergser J."/>
        </authorList>
    </citation>
    <scope>NUCLEOTIDE SEQUENCE</scope>
    <source>
        <strain evidence="9">B1</strain>
    </source>
</reference>
<evidence type="ECO:0000256" key="5">
    <source>
        <dbReference type="ARBA" id="ARBA00023136"/>
    </source>
</evidence>
<accession>A0A9Q9F397</accession>
<proteinExistence type="predicted"/>
<evidence type="ECO:0000259" key="8">
    <source>
        <dbReference type="Pfam" id="PF04200"/>
    </source>
</evidence>
<evidence type="ECO:0000256" key="3">
    <source>
        <dbReference type="ARBA" id="ARBA00022729"/>
    </source>
</evidence>
<dbReference type="Pfam" id="PF04200">
    <property type="entry name" value="Lipoprotein_17"/>
    <property type="match status" value="1"/>
</dbReference>
<feature type="domain" description="Lipoprotein-associated type-17" evidence="8">
    <location>
        <begin position="374"/>
        <end position="448"/>
    </location>
</feature>
<dbReference type="InterPro" id="IPR049890">
    <property type="entry name" value="VlpA-F-like_signal"/>
</dbReference>
<evidence type="ECO:0000256" key="1">
    <source>
        <dbReference type="ARBA" id="ARBA00004193"/>
    </source>
</evidence>
<keyword evidence="3" id="KW-0732">Signal</keyword>
<dbReference type="RefSeq" id="WP_254735505.1">
    <property type="nucleotide sequence ID" value="NZ_CP101127.1"/>
</dbReference>
<keyword evidence="6" id="KW-0564">Palmitate</keyword>
<evidence type="ECO:0000256" key="4">
    <source>
        <dbReference type="ARBA" id="ARBA00022737"/>
    </source>
</evidence>
<sequence>MNRKVKIILLSTITPITTLPLIAISCNSEDPEKEIDKIRVYVVLLDKFAKDVIDTDIRITGYRSSIFSVSHTHEVDKTDPTILKVNVVLTNKNDNTSAEKTFEVRGFRKMVVTYTPEEKVINQAINAITLSYEGGKEVLKKLDAGDLEIDKVKLEGASDEFEFKKSFKNKIPTKQNYNEGFRTIVVIAKKNENSLIKEFKLCCYKTDYDVIVNQREKVKNITLSQTQESKNAVEALFSNGKTEVEIFYDIDQKTYFDKKETESNRKNVLNLQTASWEKDTVFGDGKLVKLSENKYKAFVTLGKSYKVNELWEYIYDSKQIETNVLSFGNPKREEIDRVRQDNQDIIQTPKELVVQEEKKKNIEFNVDVENSFAIKLKDIEKSNTLPSDVKNENILFELKDEYSSIIGIQNYELIYNDNEGKLKIKVTLMINTPSTTKVVEKEEIGFKTNIVTTKKFMLQELYNESISKTLIGINLDLKNEIIQHFTKIKDQGEGKRLLTIKKGIFYTASNGSKITGLSIKNSSISSEVNTHGGQGKDNIVKPDKKIGGSTKGILLVKEDKKWIAKWKLILQDGKEDDEVFQQELFTED</sequence>
<protein>
    <submittedName>
        <fullName evidence="9">Lipoprotein 17-related variable surface protein</fullName>
    </submittedName>
</protein>
<dbReference type="EMBL" id="CP101127">
    <property type="protein sequence ID" value="UTO26244.1"/>
    <property type="molecule type" value="Genomic_DNA"/>
</dbReference>
<dbReference type="InterPro" id="IPR007326">
    <property type="entry name" value="Lipoprotein-assoc_dom"/>
</dbReference>